<feature type="region of interest" description="Disordered" evidence="1">
    <location>
        <begin position="9"/>
        <end position="40"/>
    </location>
</feature>
<dbReference type="AlphaFoldDB" id="A0AA38IAB7"/>
<feature type="compositionally biased region" description="Polar residues" evidence="1">
    <location>
        <begin position="17"/>
        <end position="27"/>
    </location>
</feature>
<evidence type="ECO:0000256" key="1">
    <source>
        <dbReference type="SAM" id="MobiDB-lite"/>
    </source>
</evidence>
<dbReference type="EMBL" id="JALNTZ010000005">
    <property type="protein sequence ID" value="KAJ3650771.1"/>
    <property type="molecule type" value="Genomic_DNA"/>
</dbReference>
<protein>
    <submittedName>
        <fullName evidence="2">Uncharacterized protein</fullName>
    </submittedName>
</protein>
<accession>A0AA38IAB7</accession>
<evidence type="ECO:0000313" key="2">
    <source>
        <dbReference type="EMBL" id="KAJ3650771.1"/>
    </source>
</evidence>
<evidence type="ECO:0000313" key="3">
    <source>
        <dbReference type="Proteomes" id="UP001168821"/>
    </source>
</evidence>
<keyword evidence="3" id="KW-1185">Reference proteome</keyword>
<proteinExistence type="predicted"/>
<dbReference type="Proteomes" id="UP001168821">
    <property type="component" value="Unassembled WGS sequence"/>
</dbReference>
<sequence length="109" mass="11638">MINGRLCVSPLKAPSQPLLQPVTSSGIPSDKRRPNLIKKSSSSVMPSVAFLLRGSGGRGRAAVFRNVPESVTIDITETIKLSVASEQGIKALRLATGLHDGINNSHHYH</sequence>
<organism evidence="2 3">
    <name type="scientific">Zophobas morio</name>
    <dbReference type="NCBI Taxonomy" id="2755281"/>
    <lineage>
        <taxon>Eukaryota</taxon>
        <taxon>Metazoa</taxon>
        <taxon>Ecdysozoa</taxon>
        <taxon>Arthropoda</taxon>
        <taxon>Hexapoda</taxon>
        <taxon>Insecta</taxon>
        <taxon>Pterygota</taxon>
        <taxon>Neoptera</taxon>
        <taxon>Endopterygota</taxon>
        <taxon>Coleoptera</taxon>
        <taxon>Polyphaga</taxon>
        <taxon>Cucujiformia</taxon>
        <taxon>Tenebrionidae</taxon>
        <taxon>Zophobas</taxon>
    </lineage>
</organism>
<name>A0AA38IAB7_9CUCU</name>
<gene>
    <name evidence="2" type="ORF">Zmor_016851</name>
</gene>
<reference evidence="2" key="1">
    <citation type="journal article" date="2023" name="G3 (Bethesda)">
        <title>Whole genome assemblies of Zophobas morio and Tenebrio molitor.</title>
        <authorList>
            <person name="Kaur S."/>
            <person name="Stinson S.A."/>
            <person name="diCenzo G.C."/>
        </authorList>
    </citation>
    <scope>NUCLEOTIDE SEQUENCE</scope>
    <source>
        <strain evidence="2">QUZm001</strain>
    </source>
</reference>
<comment type="caution">
    <text evidence="2">The sequence shown here is derived from an EMBL/GenBank/DDBJ whole genome shotgun (WGS) entry which is preliminary data.</text>
</comment>